<evidence type="ECO:0000256" key="1">
    <source>
        <dbReference type="SAM" id="SignalP"/>
    </source>
</evidence>
<feature type="non-terminal residue" evidence="2">
    <location>
        <position position="885"/>
    </location>
</feature>
<keyword evidence="3" id="KW-1185">Reference proteome</keyword>
<evidence type="ECO:0000313" key="2">
    <source>
        <dbReference type="EMBL" id="SNS24224.1"/>
    </source>
</evidence>
<reference evidence="2 3" key="1">
    <citation type="submission" date="2017-06" db="EMBL/GenBank/DDBJ databases">
        <authorList>
            <person name="Kim H.J."/>
            <person name="Triplett B.A."/>
        </authorList>
    </citation>
    <scope>NUCLEOTIDE SEQUENCE [LARGE SCALE GENOMIC DNA]</scope>
    <source>
        <strain evidence="2 3">DSM 25597</strain>
    </source>
</reference>
<feature type="signal peptide" evidence="1">
    <location>
        <begin position="1"/>
        <end position="23"/>
    </location>
</feature>
<accession>A0A239CXG3</accession>
<dbReference type="EMBL" id="FZNY01000009">
    <property type="protein sequence ID" value="SNS24224.1"/>
    <property type="molecule type" value="Genomic_DNA"/>
</dbReference>
<feature type="chain" id="PRO_5012895935" description="Lamin Tail Domain" evidence="1">
    <location>
        <begin position="24"/>
        <end position="885"/>
    </location>
</feature>
<dbReference type="Proteomes" id="UP000198379">
    <property type="component" value="Unassembled WGS sequence"/>
</dbReference>
<evidence type="ECO:0008006" key="4">
    <source>
        <dbReference type="Google" id="ProtNLM"/>
    </source>
</evidence>
<gene>
    <name evidence="2" type="ORF">SAMN06265376_1091</name>
</gene>
<protein>
    <recommendedName>
        <fullName evidence="4">Lamin Tail Domain</fullName>
    </recommendedName>
</protein>
<proteinExistence type="predicted"/>
<dbReference type="AlphaFoldDB" id="A0A239CXG3"/>
<name>A0A239CXG3_9FLAO</name>
<sequence length="885" mass="91716">MKRKLFNMSLWLIMVLFSINAFAQADPVFTSLNPNSQMVTITNSGDTMVDIGSYQLCTNGFRYDSVGSLTTESTMLAAGASITVTWNDIPTTGSGTLMLFTNSSFGSSNPDILRDYVRWGTGAGFRLAQGVNSGRWSRSTASVSFTCPPSDVSGIINTDGTRGGNPGAWGDADAGVVSLDVNATNAAGGNTTSIDGEFEVSICVDGNPDPVVVNHVTDATRSYLYVITDNSPEETILNIVATNEISLDGAGPGTCLIWGWSYSGLGGQAGALATFGGGPLQALRDADCSDISQEFITVVREEADGGTVSIDLDATGNPNGTTSFNGDTEAVICLDSQADPIVVAHENPGAENLSYRYVITDAATGLILNVVATNSIDLNGVAAGVCEIWGWSYRGVPGNGLDQIGEPLSALDDLDCSDISDNAVTIIREAADGGTVSIDLDATGNPNGTTSFNGDTEAVICLDSQADPIVVVHENDAPNLSYRYVITDAATGLILNVVATNSIDLNGVAAGVCEIWGWSYRGVPGNGLDQIGEPLSALDDLDCSDISDNAVTIIREAADGGTVSIDLDATGNPNGTTSFNGDTEAVICLDSQADPIVVVHENDAPNLSYRYVITDAATGLILNVVATNSIDLNGVAAGVCEIWGWSYRGVPGNGLDQIGEPLSALDDLDCSDISDNAVTIIREAADGGTVSIDLDATGNPNGTTSFNGDTEAVICLDSQADPIVVVHENDAPNLSYRYVITDAATGLILNVVATNSIDLNGVAAGVCEIWGWSYRGVPGNGLDQIGEPLSALDDLDCSDISDNAVTIIREAADGGTVSIDLDATGNPNGTTSFNGDTEAVICLDSQADPIVVVHENDAPNLSYRYVITDAATGLILNVVATNSID</sequence>
<organism evidence="2 3">
    <name type="scientific">Dokdonia pacifica</name>
    <dbReference type="NCBI Taxonomy" id="1627892"/>
    <lineage>
        <taxon>Bacteria</taxon>
        <taxon>Pseudomonadati</taxon>
        <taxon>Bacteroidota</taxon>
        <taxon>Flavobacteriia</taxon>
        <taxon>Flavobacteriales</taxon>
        <taxon>Flavobacteriaceae</taxon>
        <taxon>Dokdonia</taxon>
    </lineage>
</organism>
<keyword evidence="1" id="KW-0732">Signal</keyword>
<evidence type="ECO:0000313" key="3">
    <source>
        <dbReference type="Proteomes" id="UP000198379"/>
    </source>
</evidence>